<dbReference type="InterPro" id="IPR028098">
    <property type="entry name" value="Glyco_trans_4-like_N"/>
</dbReference>
<evidence type="ECO:0000313" key="4">
    <source>
        <dbReference type="Proteomes" id="UP000255024"/>
    </source>
</evidence>
<evidence type="ECO:0000313" key="3">
    <source>
        <dbReference type="EMBL" id="STZ27037.1"/>
    </source>
</evidence>
<dbReference type="SUPFAM" id="SSF53756">
    <property type="entry name" value="UDP-Glycosyltransferase/glycogen phosphorylase"/>
    <property type="match status" value="1"/>
</dbReference>
<dbReference type="CDD" id="cd03801">
    <property type="entry name" value="GT4_PimA-like"/>
    <property type="match status" value="1"/>
</dbReference>
<gene>
    <name evidence="3" type="primary">mshA</name>
    <name evidence="3" type="ORF">NCTC11179_00564</name>
</gene>
<dbReference type="Pfam" id="PF00534">
    <property type="entry name" value="Glycos_transf_1"/>
    <property type="match status" value="1"/>
</dbReference>
<dbReference type="EC" id="2.4.1.250" evidence="3"/>
<dbReference type="RefSeq" id="WP_115090059.1">
    <property type="nucleotide sequence ID" value="NZ_CP068107.1"/>
</dbReference>
<dbReference type="EMBL" id="UGQL01000001">
    <property type="protein sequence ID" value="STZ27037.1"/>
    <property type="molecule type" value="Genomic_DNA"/>
</dbReference>
<dbReference type="PANTHER" id="PTHR12526">
    <property type="entry name" value="GLYCOSYLTRANSFERASE"/>
    <property type="match status" value="1"/>
</dbReference>
<sequence>MKVLLISRGIPSKKDPMWGNFELDQAKAILGQGHEVISMSVDRRIRLYWRSIGITSTVIDGVKMYNYFFPLPYRVLPRFIHNYFVNRFAKKLYKHIQKEEGNIEVIHSHYLPNIRIGTYLKGLFGIPVVGTEHWSELKRKKIKASVYADAQEAYPKVDQLITVSAPLKTIIKREFNVDSVFVGCVIDSVFSYVPGKKDEIFRFIAVGSLFKIKGFDTAIRAFAKANLPANVQFHIIGDGGMRGSLQQLIQSLGVEKQVFLEGRKTRVEIMEFMSKSSVYVLSSLSENFATACMEALSAGVPAIMTKCGGPEDFVDDTNAVMVEVGHVEEMAAAMNNMVKNIDNYNQSQISEDIKTKYSPEAIGQQLTEIYKKIKK</sequence>
<keyword evidence="3" id="KW-0328">Glycosyltransferase</keyword>
<dbReference type="PANTHER" id="PTHR12526:SF630">
    <property type="entry name" value="GLYCOSYLTRANSFERASE"/>
    <property type="match status" value="1"/>
</dbReference>
<keyword evidence="3" id="KW-0808">Transferase</keyword>
<dbReference type="Pfam" id="PF13439">
    <property type="entry name" value="Glyco_transf_4"/>
    <property type="match status" value="1"/>
</dbReference>
<proteinExistence type="predicted"/>
<dbReference type="GO" id="GO:0102710">
    <property type="term" value="F:D-inositol-3-phosphate glycosyltransferase activity"/>
    <property type="evidence" value="ECO:0007669"/>
    <property type="project" value="UniProtKB-EC"/>
</dbReference>
<organism evidence="3 4">
    <name type="scientific">Myroides odoratus</name>
    <name type="common">Flavobacterium odoratum</name>
    <dbReference type="NCBI Taxonomy" id="256"/>
    <lineage>
        <taxon>Bacteria</taxon>
        <taxon>Pseudomonadati</taxon>
        <taxon>Bacteroidota</taxon>
        <taxon>Flavobacteriia</taxon>
        <taxon>Flavobacteriales</taxon>
        <taxon>Flavobacteriaceae</taxon>
        <taxon>Myroides</taxon>
    </lineage>
</organism>
<feature type="domain" description="Glycosyltransferase subfamily 4-like N-terminal" evidence="2">
    <location>
        <begin position="26"/>
        <end position="179"/>
    </location>
</feature>
<dbReference type="Gene3D" id="3.40.50.2000">
    <property type="entry name" value="Glycogen Phosphorylase B"/>
    <property type="match status" value="2"/>
</dbReference>
<evidence type="ECO:0000259" key="1">
    <source>
        <dbReference type="Pfam" id="PF00534"/>
    </source>
</evidence>
<dbReference type="AlphaFoldDB" id="A0A378RLH0"/>
<keyword evidence="4" id="KW-1185">Reference proteome</keyword>
<accession>A0A378RLH0</accession>
<protein>
    <submittedName>
        <fullName evidence="3">D-inositol-3-phosphate glycosyltransferase</fullName>
        <ecNumber evidence="3">2.4.1.250</ecNumber>
    </submittedName>
</protein>
<name>A0A378RLH0_MYROD</name>
<reference evidence="3 4" key="1">
    <citation type="submission" date="2018-06" db="EMBL/GenBank/DDBJ databases">
        <authorList>
            <consortium name="Pathogen Informatics"/>
            <person name="Doyle S."/>
        </authorList>
    </citation>
    <scope>NUCLEOTIDE SEQUENCE [LARGE SCALE GENOMIC DNA]</scope>
    <source>
        <strain evidence="3 4">NCTC11179</strain>
    </source>
</reference>
<feature type="domain" description="Glycosyl transferase family 1" evidence="1">
    <location>
        <begin position="196"/>
        <end position="341"/>
    </location>
</feature>
<evidence type="ECO:0000259" key="2">
    <source>
        <dbReference type="Pfam" id="PF13439"/>
    </source>
</evidence>
<dbReference type="InterPro" id="IPR001296">
    <property type="entry name" value="Glyco_trans_1"/>
</dbReference>
<dbReference type="Proteomes" id="UP000255024">
    <property type="component" value="Unassembled WGS sequence"/>
</dbReference>